<comment type="activity regulation">
    <text evidence="12">Activated by a monovalent cation that binds near, but not in, the active site. The most likely occupant of the site in vivo is potassium. Ion binding induces a conformational change that may alter substrate affinity.</text>
</comment>
<feature type="binding site" evidence="12">
    <location>
        <position position="184"/>
    </location>
    <ligand>
        <name>ATP</name>
        <dbReference type="ChEBI" id="CHEBI:30616"/>
    </ligand>
</feature>
<dbReference type="RefSeq" id="WP_027639333.1">
    <property type="nucleotide sequence ID" value="NZ_BAAACD010000034.1"/>
</dbReference>
<comment type="pathway">
    <text evidence="12">Carbohydrate metabolism; D-ribose degradation; D-ribose 5-phosphate from beta-D-ribopyranose: step 2/2.</text>
</comment>
<dbReference type="OrthoDB" id="9775849at2"/>
<dbReference type="NCBIfam" id="TIGR02152">
    <property type="entry name" value="D_ribokin_bact"/>
    <property type="match status" value="1"/>
</dbReference>
<sequence length="305" mass="33240">MKKVIVAGSLNVDLTIEVDKMPVQGETIHGHDYFVNEGGKGGNQAIAAVKSAADTIFIGSVGKDVFGKQVLDSLEKFHISTRCIQIHEDVSTGTAMIIRENNDNRIILNPGANYAMKFEFAKEQLDKVASEGDIFITQFENDLDATFKLIEYAKSLKMKTILNPAPAKKIPDEVYKYIDLLVINQSECEVICGIYPNNDEECLKAAEVLKDKGASNIIITLGKEGSLTITNKENIRVNAHKVQAVDSTAAGDSFIGAMAAKLSMGTSLKESIEYATKVSAVTVTRKGAQISIPTEKEVNEFFNNI</sequence>
<comment type="function">
    <text evidence="12">Catalyzes the phosphorylation of ribose at O-5 in a reaction requiring ATP and magnesium. The resulting D-ribose-5-phosphate can then be used either for sythesis of nucleotides, histidine, and tryptophan, or as a component of the pentose phosphate pathway.</text>
</comment>
<accession>A0A1I2NPH9</accession>
<dbReference type="HAMAP" id="MF_01987">
    <property type="entry name" value="Ribokinase"/>
    <property type="match status" value="1"/>
</dbReference>
<dbReference type="STRING" id="1529.SAMN04487885_1224"/>
<dbReference type="CDD" id="cd01174">
    <property type="entry name" value="ribokinase"/>
    <property type="match status" value="1"/>
</dbReference>
<dbReference type="PANTHER" id="PTHR10584">
    <property type="entry name" value="SUGAR KINASE"/>
    <property type="match status" value="1"/>
</dbReference>
<dbReference type="EMBL" id="QAMZ01000034">
    <property type="protein sequence ID" value="PWL53670.1"/>
    <property type="molecule type" value="Genomic_DNA"/>
</dbReference>
<proteinExistence type="inferred from homology"/>
<dbReference type="GO" id="GO:0019303">
    <property type="term" value="P:D-ribose catabolic process"/>
    <property type="evidence" value="ECO:0007669"/>
    <property type="project" value="UniProtKB-UniRule"/>
</dbReference>
<feature type="active site" description="Proton acceptor" evidence="12">
    <location>
        <position position="252"/>
    </location>
</feature>
<dbReference type="EMBL" id="FOOE01000022">
    <property type="protein sequence ID" value="SFG03346.1"/>
    <property type="molecule type" value="Genomic_DNA"/>
</dbReference>
<dbReference type="Gene3D" id="3.40.1190.20">
    <property type="match status" value="1"/>
</dbReference>
<evidence type="ECO:0000313" key="17">
    <source>
        <dbReference type="Proteomes" id="UP000246114"/>
    </source>
</evidence>
<evidence type="ECO:0000256" key="12">
    <source>
        <dbReference type="HAMAP-Rule" id="MF_01987"/>
    </source>
</evidence>
<keyword evidence="5 12" id="KW-0479">Metal-binding</keyword>
<evidence type="ECO:0000256" key="2">
    <source>
        <dbReference type="ARBA" id="ARBA00012035"/>
    </source>
</evidence>
<keyword evidence="12" id="KW-0963">Cytoplasm</keyword>
<evidence type="ECO:0000256" key="10">
    <source>
        <dbReference type="ARBA" id="ARBA00022958"/>
    </source>
</evidence>
<feature type="binding site" evidence="12">
    <location>
        <position position="282"/>
    </location>
    <ligand>
        <name>K(+)</name>
        <dbReference type="ChEBI" id="CHEBI:29103"/>
    </ligand>
</feature>
<comment type="subunit">
    <text evidence="12">Homodimer.</text>
</comment>
<dbReference type="InterPro" id="IPR002139">
    <property type="entry name" value="Ribo/fructo_kinase"/>
</dbReference>
<reference evidence="15 16" key="1">
    <citation type="submission" date="2016-10" db="EMBL/GenBank/DDBJ databases">
        <authorList>
            <person name="de Groot N.N."/>
        </authorList>
    </citation>
    <scope>NUCLEOTIDE SEQUENCE [LARGE SCALE GENOMIC DNA]</scope>
    <source>
        <strain evidence="15 16">NLAE-zl-G419</strain>
    </source>
</reference>
<evidence type="ECO:0000313" key="16">
    <source>
        <dbReference type="Proteomes" id="UP000182135"/>
    </source>
</evidence>
<feature type="binding site" evidence="12">
    <location>
        <position position="291"/>
    </location>
    <ligand>
        <name>K(+)</name>
        <dbReference type="ChEBI" id="CHEBI:29103"/>
    </ligand>
</feature>
<evidence type="ECO:0000313" key="14">
    <source>
        <dbReference type="EMBL" id="PWL53670.1"/>
    </source>
</evidence>
<evidence type="ECO:0000256" key="8">
    <source>
        <dbReference type="ARBA" id="ARBA00022840"/>
    </source>
</evidence>
<keyword evidence="4 12" id="KW-0808">Transferase</keyword>
<comment type="subcellular location">
    <subcellularLocation>
        <location evidence="12">Cytoplasm</location>
    </subcellularLocation>
</comment>
<keyword evidence="10 12" id="KW-0630">Potassium</keyword>
<feature type="binding site" evidence="12">
    <location>
        <position position="140"/>
    </location>
    <ligand>
        <name>substrate</name>
    </ligand>
</feature>
<evidence type="ECO:0000256" key="3">
    <source>
        <dbReference type="ARBA" id="ARBA00016943"/>
    </source>
</evidence>
<feature type="binding site" evidence="12">
    <location>
        <position position="285"/>
    </location>
    <ligand>
        <name>K(+)</name>
        <dbReference type="ChEBI" id="CHEBI:29103"/>
    </ligand>
</feature>
<dbReference type="InterPro" id="IPR011611">
    <property type="entry name" value="PfkB_dom"/>
</dbReference>
<dbReference type="Pfam" id="PF00294">
    <property type="entry name" value="PfkB"/>
    <property type="match status" value="1"/>
</dbReference>
<feature type="binding site" evidence="12">
    <location>
        <position position="246"/>
    </location>
    <ligand>
        <name>K(+)</name>
        <dbReference type="ChEBI" id="CHEBI:29103"/>
    </ligand>
</feature>
<dbReference type="Proteomes" id="UP000182135">
    <property type="component" value="Unassembled WGS sequence"/>
</dbReference>
<dbReference type="GO" id="GO:0004747">
    <property type="term" value="F:ribokinase activity"/>
    <property type="evidence" value="ECO:0007669"/>
    <property type="project" value="UniProtKB-UniRule"/>
</dbReference>
<keyword evidence="11 12" id="KW-0119">Carbohydrate metabolism</keyword>
<feature type="binding site" evidence="12">
    <location>
        <position position="252"/>
    </location>
    <ligand>
        <name>substrate</name>
    </ligand>
</feature>
<comment type="cofactor">
    <cofactor evidence="12">
        <name>Mg(2+)</name>
        <dbReference type="ChEBI" id="CHEBI:18420"/>
    </cofactor>
    <text evidence="12">Requires a divalent cation, most likely magnesium in vivo, as an electrophilic catalyst to aid phosphoryl group transfer. It is the chelate of the metal and the nucleotide that is the actual substrate.</text>
</comment>
<dbReference type="InterPro" id="IPR011877">
    <property type="entry name" value="Ribokinase"/>
</dbReference>
<organism evidence="15 16">
    <name type="scientific">Clostridium cadaveris</name>
    <dbReference type="NCBI Taxonomy" id="1529"/>
    <lineage>
        <taxon>Bacteria</taxon>
        <taxon>Bacillati</taxon>
        <taxon>Bacillota</taxon>
        <taxon>Clostridia</taxon>
        <taxon>Eubacteriales</taxon>
        <taxon>Clostridiaceae</taxon>
        <taxon>Clostridium</taxon>
    </lineage>
</organism>
<dbReference type="InterPro" id="IPR029056">
    <property type="entry name" value="Ribokinase-like"/>
</dbReference>
<dbReference type="eggNOG" id="COG0524">
    <property type="taxonomic scope" value="Bacteria"/>
</dbReference>
<comment type="caution">
    <text evidence="12">Lacks conserved residue(s) required for the propagation of feature annotation.</text>
</comment>
<evidence type="ECO:0000256" key="5">
    <source>
        <dbReference type="ARBA" id="ARBA00022723"/>
    </source>
</evidence>
<keyword evidence="16" id="KW-1185">Reference proteome</keyword>
<dbReference type="PROSITE" id="PS00584">
    <property type="entry name" value="PFKB_KINASES_2"/>
    <property type="match status" value="1"/>
</dbReference>
<feature type="binding site" evidence="12">
    <location>
        <position position="248"/>
    </location>
    <ligand>
        <name>K(+)</name>
        <dbReference type="ChEBI" id="CHEBI:29103"/>
    </ligand>
</feature>
<reference evidence="14 17" key="2">
    <citation type="submission" date="2018-03" db="EMBL/GenBank/DDBJ databases">
        <title>The uncultured portion of the human microbiome is neutrally assembled.</title>
        <authorList>
            <person name="Jeraldo P."/>
            <person name="Boardman L."/>
            <person name="White B.A."/>
            <person name="Nelson H."/>
            <person name="Goldenfeld N."/>
            <person name="Chia N."/>
        </authorList>
    </citation>
    <scope>NUCLEOTIDE SEQUENCE [LARGE SCALE GENOMIC DNA]</scope>
    <source>
        <strain evidence="14">CIM:MAG 903</strain>
    </source>
</reference>
<evidence type="ECO:0000313" key="15">
    <source>
        <dbReference type="EMBL" id="SFG03346.1"/>
    </source>
</evidence>
<evidence type="ECO:0000256" key="1">
    <source>
        <dbReference type="ARBA" id="ARBA00005380"/>
    </source>
</evidence>
<dbReference type="UniPathway" id="UPA00916">
    <property type="reaction ID" value="UER00889"/>
</dbReference>
<feature type="binding site" evidence="12">
    <location>
        <position position="287"/>
    </location>
    <ligand>
        <name>K(+)</name>
        <dbReference type="ChEBI" id="CHEBI:29103"/>
    </ligand>
</feature>
<comment type="catalytic activity">
    <reaction evidence="12">
        <text>D-ribose + ATP = D-ribose 5-phosphate + ADP + H(+)</text>
        <dbReference type="Rhea" id="RHEA:13697"/>
        <dbReference type="ChEBI" id="CHEBI:15378"/>
        <dbReference type="ChEBI" id="CHEBI:30616"/>
        <dbReference type="ChEBI" id="CHEBI:47013"/>
        <dbReference type="ChEBI" id="CHEBI:78346"/>
        <dbReference type="ChEBI" id="CHEBI:456216"/>
        <dbReference type="EC" id="2.7.1.15"/>
    </reaction>
</comment>
<dbReference type="GO" id="GO:0005524">
    <property type="term" value="F:ATP binding"/>
    <property type="evidence" value="ECO:0007669"/>
    <property type="project" value="UniProtKB-UniRule"/>
</dbReference>
<keyword evidence="7 12" id="KW-0418">Kinase</keyword>
<evidence type="ECO:0000259" key="13">
    <source>
        <dbReference type="Pfam" id="PF00294"/>
    </source>
</evidence>
<dbReference type="InterPro" id="IPR002173">
    <property type="entry name" value="Carboh/pur_kinase_PfkB_CS"/>
</dbReference>
<evidence type="ECO:0000256" key="9">
    <source>
        <dbReference type="ARBA" id="ARBA00022842"/>
    </source>
</evidence>
<dbReference type="GeneID" id="90543552"/>
<dbReference type="GO" id="GO:0046872">
    <property type="term" value="F:metal ion binding"/>
    <property type="evidence" value="ECO:0007669"/>
    <property type="project" value="UniProtKB-KW"/>
</dbReference>
<dbReference type="Proteomes" id="UP000246114">
    <property type="component" value="Unassembled WGS sequence"/>
</dbReference>
<dbReference type="PANTHER" id="PTHR10584:SF166">
    <property type="entry name" value="RIBOKINASE"/>
    <property type="match status" value="1"/>
</dbReference>
<feature type="binding site" evidence="12">
    <location>
        <begin position="11"/>
        <end position="13"/>
    </location>
    <ligand>
        <name>substrate</name>
    </ligand>
</feature>
<feature type="domain" description="Carbohydrate kinase PfkB" evidence="13">
    <location>
        <begin position="1"/>
        <end position="294"/>
    </location>
</feature>
<dbReference type="SUPFAM" id="SSF53613">
    <property type="entry name" value="Ribokinase-like"/>
    <property type="match status" value="1"/>
</dbReference>
<feature type="binding site" evidence="12">
    <location>
        <begin position="220"/>
        <end position="225"/>
    </location>
    <ligand>
        <name>ATP</name>
        <dbReference type="ChEBI" id="CHEBI:30616"/>
    </ligand>
</feature>
<evidence type="ECO:0000256" key="7">
    <source>
        <dbReference type="ARBA" id="ARBA00022777"/>
    </source>
</evidence>
<dbReference type="PRINTS" id="PR00990">
    <property type="entry name" value="RIBOKINASE"/>
</dbReference>
<keyword evidence="6 12" id="KW-0547">Nucleotide-binding</keyword>
<comment type="similarity">
    <text evidence="12">Belongs to the carbohydrate kinase PfkB family. Ribokinase subfamily.</text>
</comment>
<keyword evidence="8 12" id="KW-0067">ATP-binding</keyword>
<feature type="binding site" evidence="12">
    <location>
        <begin position="251"/>
        <end position="252"/>
    </location>
    <ligand>
        <name>ATP</name>
        <dbReference type="ChEBI" id="CHEBI:30616"/>
    </ligand>
</feature>
<evidence type="ECO:0000256" key="6">
    <source>
        <dbReference type="ARBA" id="ARBA00022741"/>
    </source>
</evidence>
<evidence type="ECO:0000256" key="11">
    <source>
        <dbReference type="ARBA" id="ARBA00023277"/>
    </source>
</evidence>
<keyword evidence="9 12" id="KW-0460">Magnesium</keyword>
<name>A0A1I2NPH9_9CLOT</name>
<protein>
    <recommendedName>
        <fullName evidence="3 12">Ribokinase</fullName>
        <shortName evidence="12">RK</shortName>
        <ecNumber evidence="2 12">2.7.1.15</ecNumber>
    </recommendedName>
</protein>
<dbReference type="GO" id="GO:0005737">
    <property type="term" value="C:cytoplasm"/>
    <property type="evidence" value="ECO:0007669"/>
    <property type="project" value="UniProtKB-SubCell"/>
</dbReference>
<comment type="similarity">
    <text evidence="1">Belongs to the carbohydrate kinase pfkB family.</text>
</comment>
<evidence type="ECO:0000256" key="4">
    <source>
        <dbReference type="ARBA" id="ARBA00022679"/>
    </source>
</evidence>
<dbReference type="EC" id="2.7.1.15" evidence="2 12"/>
<gene>
    <name evidence="12 14" type="primary">rbsK</name>
    <name evidence="14" type="ORF">DBY38_06745</name>
    <name evidence="15" type="ORF">SAMN04487885_1224</name>
</gene>
<feature type="binding site" evidence="12">
    <location>
        <begin position="39"/>
        <end position="43"/>
    </location>
    <ligand>
        <name>substrate</name>
    </ligand>
</feature>
<dbReference type="AlphaFoldDB" id="A0A1I2NPH9"/>